<name>A0ABV9AF63_9ACTN</name>
<proteinExistence type="predicted"/>
<organism evidence="1 2">
    <name type="scientific">Streptomyces vulcanius</name>
    <dbReference type="NCBI Taxonomy" id="1441876"/>
    <lineage>
        <taxon>Bacteria</taxon>
        <taxon>Bacillati</taxon>
        <taxon>Actinomycetota</taxon>
        <taxon>Actinomycetes</taxon>
        <taxon>Kitasatosporales</taxon>
        <taxon>Streptomycetaceae</taxon>
        <taxon>Streptomyces</taxon>
    </lineage>
</organism>
<dbReference type="Pfam" id="PF23140">
    <property type="entry name" value="Gp80"/>
    <property type="match status" value="1"/>
</dbReference>
<dbReference type="RefSeq" id="WP_361942112.1">
    <property type="nucleotide sequence ID" value="NZ_JBHSFK010000002.1"/>
</dbReference>
<dbReference type="EMBL" id="JBHSFK010000002">
    <property type="protein sequence ID" value="MFC4498520.1"/>
    <property type="molecule type" value="Genomic_DNA"/>
</dbReference>
<accession>A0ABV9AF63</accession>
<dbReference type="InterPro" id="IPR056908">
    <property type="entry name" value="Gp80-like"/>
</dbReference>
<protein>
    <submittedName>
        <fullName evidence="1">Uncharacterized protein</fullName>
    </submittedName>
</protein>
<sequence length="163" mass="16613">MAANGFIAVQGAVSALDHLTGRSTALEAEWLAKTQAGDPLPRATYLMLLTQVVTDAQTDMTTLLGIEAAGTGYARQPIPWAAAATGTRTSSTSDLVQFGPFSDATGLAAPVTGAALVTRMTSSAGQPTGLCLMAWNLATAITTSQNQALQLAVGSLQMTLAVS</sequence>
<evidence type="ECO:0000313" key="2">
    <source>
        <dbReference type="Proteomes" id="UP001595839"/>
    </source>
</evidence>
<reference evidence="2" key="1">
    <citation type="journal article" date="2019" name="Int. J. Syst. Evol. Microbiol.">
        <title>The Global Catalogue of Microorganisms (GCM) 10K type strain sequencing project: providing services to taxonomists for standard genome sequencing and annotation.</title>
        <authorList>
            <consortium name="The Broad Institute Genomics Platform"/>
            <consortium name="The Broad Institute Genome Sequencing Center for Infectious Disease"/>
            <person name="Wu L."/>
            <person name="Ma J."/>
        </authorList>
    </citation>
    <scope>NUCLEOTIDE SEQUENCE [LARGE SCALE GENOMIC DNA]</scope>
    <source>
        <strain evidence="2">CGMCC 4.7177</strain>
    </source>
</reference>
<comment type="caution">
    <text evidence="1">The sequence shown here is derived from an EMBL/GenBank/DDBJ whole genome shotgun (WGS) entry which is preliminary data.</text>
</comment>
<evidence type="ECO:0000313" key="1">
    <source>
        <dbReference type="EMBL" id="MFC4498520.1"/>
    </source>
</evidence>
<keyword evidence="2" id="KW-1185">Reference proteome</keyword>
<gene>
    <name evidence="1" type="ORF">ACFPIH_03110</name>
</gene>
<dbReference type="Proteomes" id="UP001595839">
    <property type="component" value="Unassembled WGS sequence"/>
</dbReference>